<feature type="compositionally biased region" description="Acidic residues" evidence="1">
    <location>
        <begin position="703"/>
        <end position="715"/>
    </location>
</feature>
<feature type="compositionally biased region" description="Basic and acidic residues" evidence="1">
    <location>
        <begin position="149"/>
        <end position="162"/>
    </location>
</feature>
<gene>
    <name evidence="2" type="ORF">TWF970_006856</name>
</gene>
<feature type="region of interest" description="Disordered" evidence="1">
    <location>
        <begin position="703"/>
        <end position="722"/>
    </location>
</feature>
<sequence length="722" mass="82659">MTSSEIIINIESPTPPSRRFHNPAEDLMAQPQEPRQSSRSPRTRRKDPRPGASPTTIVLKSKKGVQGQNEEGITGTKGDNRKKYLSMDPSVLFQNTESPDDIMDLGSDKEGGITQQSSSDISEMSYDADDEDGTNDTSTSLEKIMNASEDQKNNTIIRREDMDAMSVDSGQEEQGGKRRNLKRNNDNDDTNLGGRKLRKVEDGGPDENELEMDIDDISSLGPNITAAQLRPTRARIEAPELVPGGVRPTPLTWMTYKDFEQEIVQFQPRGFHHPRQPISGYTYAPCNSYFFAKRWCERECEAWKLMWDLEDVPPGWLCEFFEDILPGVHKPVREGIMATAFMYRAIQLVCFRYQHETMIIDLALRVERNPKFLQTISPSYRHYLSKFSYFRRFQTVVQVDGKTKEITLARPIASRRRAEIERRNRNNNKNRKKRGFEMSPTGQCPPLWDRGVVFPFVPDYPYTFESYARYDPMHPFRMNQRSTNKVGIPPMKYGYEEWIHLIKLMHKREGGSLSEPHKYTQWRNRCITIHEKAQGDTKTDLCGLLQECEGKMIGMRSSHMVEDCAEVEIYGICICGPLAMMVRLRRNHFVPTDVYNLGLRGHQKEFLWLVVNAVADVFWKENVLERGGTGGFPGPGLGSNSGVPGSSRKAGILVREDLHEDTDIEDETMSHQDNDSDDGIDNVSNNDYEPYVDELEEEYYEYEYGEDDGSEEIDGSGDKKDH</sequence>
<dbReference type="OrthoDB" id="5339560at2759"/>
<dbReference type="Proteomes" id="UP000474640">
    <property type="component" value="Unassembled WGS sequence"/>
</dbReference>
<feature type="compositionally biased region" description="Polar residues" evidence="1">
    <location>
        <begin position="113"/>
        <end position="122"/>
    </location>
</feature>
<feature type="region of interest" description="Disordered" evidence="1">
    <location>
        <begin position="664"/>
        <end position="693"/>
    </location>
</feature>
<dbReference type="EMBL" id="JAABOJ010000038">
    <property type="protein sequence ID" value="KAF3275408.1"/>
    <property type="molecule type" value="Genomic_DNA"/>
</dbReference>
<evidence type="ECO:0000313" key="2">
    <source>
        <dbReference type="EMBL" id="KAF3275408.1"/>
    </source>
</evidence>
<feature type="region of interest" description="Disordered" evidence="1">
    <location>
        <begin position="629"/>
        <end position="648"/>
    </location>
</feature>
<name>A0A7C8R7I5_ORBOL</name>
<feature type="region of interest" description="Disordered" evidence="1">
    <location>
        <begin position="417"/>
        <end position="442"/>
    </location>
</feature>
<feature type="region of interest" description="Disordered" evidence="1">
    <location>
        <begin position="1"/>
        <end position="211"/>
    </location>
</feature>
<protein>
    <submittedName>
        <fullName evidence="2">Uncharacterized protein</fullName>
    </submittedName>
</protein>
<dbReference type="AlphaFoldDB" id="A0A7C8R7I5"/>
<proteinExistence type="predicted"/>
<evidence type="ECO:0000256" key="1">
    <source>
        <dbReference type="SAM" id="MobiDB-lite"/>
    </source>
</evidence>
<feature type="compositionally biased region" description="Gly residues" evidence="1">
    <location>
        <begin position="629"/>
        <end position="639"/>
    </location>
</feature>
<reference evidence="2 3" key="1">
    <citation type="submission" date="2020-01" db="EMBL/GenBank/DDBJ databases">
        <authorList>
            <person name="Palmer J.M."/>
        </authorList>
    </citation>
    <scope>NUCLEOTIDE SEQUENCE [LARGE SCALE GENOMIC DNA]</scope>
    <source>
        <strain evidence="2 3">TWF970</strain>
    </source>
</reference>
<comment type="caution">
    <text evidence="2">The sequence shown here is derived from an EMBL/GenBank/DDBJ whole genome shotgun (WGS) entry which is preliminary data.</text>
</comment>
<feature type="compositionally biased region" description="Basic residues" evidence="1">
    <location>
        <begin position="425"/>
        <end position="434"/>
    </location>
</feature>
<feature type="compositionally biased region" description="Low complexity" evidence="1">
    <location>
        <begin position="30"/>
        <end position="40"/>
    </location>
</feature>
<evidence type="ECO:0000313" key="3">
    <source>
        <dbReference type="Proteomes" id="UP000474640"/>
    </source>
</evidence>
<organism evidence="2 3">
    <name type="scientific">Orbilia oligospora</name>
    <name type="common">Nematode-trapping fungus</name>
    <name type="synonym">Arthrobotrys oligospora</name>
    <dbReference type="NCBI Taxonomy" id="2813651"/>
    <lineage>
        <taxon>Eukaryota</taxon>
        <taxon>Fungi</taxon>
        <taxon>Dikarya</taxon>
        <taxon>Ascomycota</taxon>
        <taxon>Pezizomycotina</taxon>
        <taxon>Orbiliomycetes</taxon>
        <taxon>Orbiliales</taxon>
        <taxon>Orbiliaceae</taxon>
        <taxon>Orbilia</taxon>
    </lineage>
</organism>
<accession>A0A7C8R7I5</accession>